<feature type="region of interest" description="Disordered" evidence="1">
    <location>
        <begin position="87"/>
        <end position="116"/>
    </location>
</feature>
<dbReference type="EMBL" id="JACGWN010000009">
    <property type="protein sequence ID" value="KAL0433320.1"/>
    <property type="molecule type" value="Genomic_DNA"/>
</dbReference>
<comment type="caution">
    <text evidence="2">The sequence shown here is derived from an EMBL/GenBank/DDBJ whole genome shotgun (WGS) entry which is preliminary data.</text>
</comment>
<proteinExistence type="predicted"/>
<feature type="compositionally biased region" description="Polar residues" evidence="1">
    <location>
        <begin position="88"/>
        <end position="116"/>
    </location>
</feature>
<sequence length="190" mass="20576">MGELRSISFHQLTPYHPPPPTPPIACRFPRLPTPNQVVEILAPPPQEISSSNMAFSPRVSSPLMANPIRVATPTLASNLVPLMDEVPTVSSPDSTMPPQLDSSPMQASPTVQPSPSSTGIFIGNVPLHAHDSSYSNMDKFAVVFHNSSRKTLSFIPPSTKNEEIIVQPSIEMVREGSCQWANTAMGYFLG</sequence>
<reference evidence="2" key="2">
    <citation type="journal article" date="2024" name="Plant">
        <title>Genomic evolution and insights into agronomic trait innovations of Sesamum species.</title>
        <authorList>
            <person name="Miao H."/>
            <person name="Wang L."/>
            <person name="Qu L."/>
            <person name="Liu H."/>
            <person name="Sun Y."/>
            <person name="Le M."/>
            <person name="Wang Q."/>
            <person name="Wei S."/>
            <person name="Zheng Y."/>
            <person name="Lin W."/>
            <person name="Duan Y."/>
            <person name="Cao H."/>
            <person name="Xiong S."/>
            <person name="Wang X."/>
            <person name="Wei L."/>
            <person name="Li C."/>
            <person name="Ma Q."/>
            <person name="Ju M."/>
            <person name="Zhao R."/>
            <person name="Li G."/>
            <person name="Mu C."/>
            <person name="Tian Q."/>
            <person name="Mei H."/>
            <person name="Zhang T."/>
            <person name="Gao T."/>
            <person name="Zhang H."/>
        </authorList>
    </citation>
    <scope>NUCLEOTIDE SEQUENCE</scope>
    <source>
        <strain evidence="2">KEN1</strain>
    </source>
</reference>
<name>A0AAW2VZ56_9LAMI</name>
<reference evidence="2" key="1">
    <citation type="submission" date="2020-06" db="EMBL/GenBank/DDBJ databases">
        <authorList>
            <person name="Li T."/>
            <person name="Hu X."/>
            <person name="Zhang T."/>
            <person name="Song X."/>
            <person name="Zhang H."/>
            <person name="Dai N."/>
            <person name="Sheng W."/>
            <person name="Hou X."/>
            <person name="Wei L."/>
        </authorList>
    </citation>
    <scope>NUCLEOTIDE SEQUENCE</scope>
    <source>
        <strain evidence="2">KEN1</strain>
        <tissue evidence="2">Leaf</tissue>
    </source>
</reference>
<accession>A0AAW2VZ56</accession>
<protein>
    <submittedName>
        <fullName evidence="2">Uncharacterized protein</fullName>
    </submittedName>
</protein>
<organism evidence="2">
    <name type="scientific">Sesamum latifolium</name>
    <dbReference type="NCBI Taxonomy" id="2727402"/>
    <lineage>
        <taxon>Eukaryota</taxon>
        <taxon>Viridiplantae</taxon>
        <taxon>Streptophyta</taxon>
        <taxon>Embryophyta</taxon>
        <taxon>Tracheophyta</taxon>
        <taxon>Spermatophyta</taxon>
        <taxon>Magnoliopsida</taxon>
        <taxon>eudicotyledons</taxon>
        <taxon>Gunneridae</taxon>
        <taxon>Pentapetalae</taxon>
        <taxon>asterids</taxon>
        <taxon>lamiids</taxon>
        <taxon>Lamiales</taxon>
        <taxon>Pedaliaceae</taxon>
        <taxon>Sesamum</taxon>
    </lineage>
</organism>
<evidence type="ECO:0000256" key="1">
    <source>
        <dbReference type="SAM" id="MobiDB-lite"/>
    </source>
</evidence>
<dbReference type="AlphaFoldDB" id="A0AAW2VZ56"/>
<feature type="region of interest" description="Disordered" evidence="1">
    <location>
        <begin position="1"/>
        <end position="24"/>
    </location>
</feature>
<evidence type="ECO:0000313" key="2">
    <source>
        <dbReference type="EMBL" id="KAL0433320.1"/>
    </source>
</evidence>
<gene>
    <name evidence="2" type="ORF">Slati_2666300</name>
</gene>